<dbReference type="Pfam" id="PF11297">
    <property type="entry name" value="DUF3098"/>
    <property type="match status" value="1"/>
</dbReference>
<evidence type="ECO:0000256" key="1">
    <source>
        <dbReference type="SAM" id="Phobius"/>
    </source>
</evidence>
<keyword evidence="1" id="KW-0472">Membrane</keyword>
<dbReference type="KEGG" id="rmr:Rmar_2218"/>
<dbReference type="eggNOG" id="ENOG50310DF">
    <property type="taxonomic scope" value="Bacteria"/>
</dbReference>
<accession>D0MDV3</accession>
<dbReference type="HOGENOM" id="CLU_176977_2_0_10"/>
<dbReference type="InterPro" id="IPR021448">
    <property type="entry name" value="DUF3098"/>
</dbReference>
<protein>
    <recommendedName>
        <fullName evidence="4">DUF3098 domain-containing protein</fullName>
    </recommendedName>
</protein>
<keyword evidence="1" id="KW-1133">Transmembrane helix</keyword>
<keyword evidence="1" id="KW-0812">Transmembrane</keyword>
<gene>
    <name evidence="2" type="ordered locus">Rmar_2218</name>
</gene>
<reference evidence="2 3" key="1">
    <citation type="journal article" date="2009" name="Stand. Genomic Sci.">
        <title>Complete genome sequence of Rhodothermus marinus type strain (R-10).</title>
        <authorList>
            <person name="Nolan M."/>
            <person name="Tindall B.J."/>
            <person name="Pomrenke H."/>
            <person name="Lapidus A."/>
            <person name="Copeland A."/>
            <person name="Glavina Del Rio T."/>
            <person name="Lucas S."/>
            <person name="Chen F."/>
            <person name="Tice H."/>
            <person name="Cheng J.F."/>
            <person name="Saunders E."/>
            <person name="Han C."/>
            <person name="Bruce D."/>
            <person name="Goodwin L."/>
            <person name="Chain P."/>
            <person name="Pitluck S."/>
            <person name="Ovchinikova G."/>
            <person name="Pati A."/>
            <person name="Ivanova N."/>
            <person name="Mavromatis K."/>
            <person name="Chen A."/>
            <person name="Palaniappan K."/>
            <person name="Land M."/>
            <person name="Hauser L."/>
            <person name="Chang Y.J."/>
            <person name="Jeffries C.D."/>
            <person name="Brettin T."/>
            <person name="Goker M."/>
            <person name="Bristow J."/>
            <person name="Eisen J.A."/>
            <person name="Markowitz V."/>
            <person name="Hugenholtz P."/>
            <person name="Kyrpides N.C."/>
            <person name="Klenk H.P."/>
            <person name="Detter J.C."/>
        </authorList>
    </citation>
    <scope>NUCLEOTIDE SEQUENCE [LARGE SCALE GENOMIC DNA]</scope>
    <source>
        <strain evidence="3">ATCC 43812 / DSM 4252 / R-10</strain>
    </source>
</reference>
<dbReference type="OrthoDB" id="963379at2"/>
<evidence type="ECO:0008006" key="4">
    <source>
        <dbReference type="Google" id="ProtNLM"/>
    </source>
</evidence>
<organism evidence="2 3">
    <name type="scientific">Rhodothermus marinus (strain ATCC 43812 / DSM 4252 / R-10)</name>
    <name type="common">Rhodothermus obamensis</name>
    <dbReference type="NCBI Taxonomy" id="518766"/>
    <lineage>
        <taxon>Bacteria</taxon>
        <taxon>Pseudomonadati</taxon>
        <taxon>Rhodothermota</taxon>
        <taxon>Rhodothermia</taxon>
        <taxon>Rhodothermales</taxon>
        <taxon>Rhodothermaceae</taxon>
        <taxon>Rhodothermus</taxon>
    </lineage>
</organism>
<feature type="transmembrane region" description="Helical" evidence="1">
    <location>
        <begin position="39"/>
        <end position="57"/>
    </location>
</feature>
<keyword evidence="3" id="KW-1185">Reference proteome</keyword>
<feature type="transmembrane region" description="Helical" evidence="1">
    <location>
        <begin position="7"/>
        <end position="27"/>
    </location>
</feature>
<proteinExistence type="predicted"/>
<name>D0MDV3_RHOM4</name>
<dbReference type="STRING" id="518766.Rmar_2218"/>
<evidence type="ECO:0000313" key="3">
    <source>
        <dbReference type="Proteomes" id="UP000002221"/>
    </source>
</evidence>
<sequence length="66" mass="7610">MVFSRRNYHMLLIGVALVVVGFAIMAIEHELDGFWSRNVAPIIIVAGYLEVIWAILWRPRASKRDQ</sequence>
<dbReference type="EMBL" id="CP001807">
    <property type="protein sequence ID" value="ACY49097.1"/>
    <property type="molecule type" value="Genomic_DNA"/>
</dbReference>
<dbReference type="Proteomes" id="UP000002221">
    <property type="component" value="Chromosome"/>
</dbReference>
<evidence type="ECO:0000313" key="2">
    <source>
        <dbReference type="EMBL" id="ACY49097.1"/>
    </source>
</evidence>
<dbReference type="AlphaFoldDB" id="D0MDV3"/>